<name>A0A0N7LN93_9RHOB</name>
<dbReference type="InterPro" id="IPR020889">
    <property type="entry name" value="LipoPS_assembly_LptD"/>
</dbReference>
<dbReference type="GO" id="GO:0009279">
    <property type="term" value="C:cell outer membrane"/>
    <property type="evidence" value="ECO:0007669"/>
    <property type="project" value="UniProtKB-SubCell"/>
</dbReference>
<comment type="subcellular location">
    <subcellularLocation>
        <location evidence="1">Cell outer membrane</location>
    </subcellularLocation>
</comment>
<dbReference type="PANTHER" id="PTHR30189:SF1">
    <property type="entry name" value="LPS-ASSEMBLY PROTEIN LPTD"/>
    <property type="match status" value="1"/>
</dbReference>
<keyword evidence="1" id="KW-0998">Cell outer membrane</keyword>
<accession>A0A0N7LN93</accession>
<feature type="domain" description="LptD C-terminal" evidence="2">
    <location>
        <begin position="285"/>
        <end position="646"/>
    </location>
</feature>
<comment type="subunit">
    <text evidence="1">Component of the lipopolysaccharide transport and assembly complex.</text>
</comment>
<reference evidence="4" key="1">
    <citation type="submission" date="2015-09" db="EMBL/GenBank/DDBJ databases">
        <authorList>
            <person name="Rodrigo-Torres L."/>
            <person name="Arahal D.R."/>
        </authorList>
    </citation>
    <scope>NUCLEOTIDE SEQUENCE [LARGE SCALE GENOMIC DNA]</scope>
    <source>
        <strain evidence="4">CECT 4293</strain>
    </source>
</reference>
<dbReference type="InterPro" id="IPR050218">
    <property type="entry name" value="LptD"/>
</dbReference>
<keyword evidence="1" id="KW-0732">Signal</keyword>
<evidence type="ECO:0000313" key="3">
    <source>
        <dbReference type="EMBL" id="CUH41780.1"/>
    </source>
</evidence>
<evidence type="ECO:0000259" key="2">
    <source>
        <dbReference type="Pfam" id="PF04453"/>
    </source>
</evidence>
<evidence type="ECO:0000313" key="4">
    <source>
        <dbReference type="Proteomes" id="UP000050786"/>
    </source>
</evidence>
<evidence type="ECO:0000256" key="1">
    <source>
        <dbReference type="HAMAP-Rule" id="MF_01411"/>
    </source>
</evidence>
<keyword evidence="1" id="KW-0472">Membrane</keyword>
<protein>
    <recommendedName>
        <fullName evidence="1">LPS-assembly protein LptD</fullName>
    </recommendedName>
</protein>
<organism evidence="3 4">
    <name type="scientific">Ruegeria atlantica</name>
    <dbReference type="NCBI Taxonomy" id="81569"/>
    <lineage>
        <taxon>Bacteria</taxon>
        <taxon>Pseudomonadati</taxon>
        <taxon>Pseudomonadota</taxon>
        <taxon>Alphaproteobacteria</taxon>
        <taxon>Rhodobacterales</taxon>
        <taxon>Roseobacteraceae</taxon>
        <taxon>Ruegeria</taxon>
    </lineage>
</organism>
<gene>
    <name evidence="1 3" type="primary">lptD</name>
    <name evidence="3" type="ORF">RUM4293_00661</name>
</gene>
<dbReference type="Pfam" id="PF04453">
    <property type="entry name" value="LptD"/>
    <property type="match status" value="1"/>
</dbReference>
<feature type="signal peptide" evidence="1">
    <location>
        <begin position="1"/>
        <end position="23"/>
    </location>
</feature>
<comment type="function">
    <text evidence="1">Involved in the assembly of lipopolysaccharide (LPS) at the surface of the outer membrane.</text>
</comment>
<dbReference type="AlphaFoldDB" id="A0A0N7LN93"/>
<feature type="chain" id="PRO_5008992687" description="LPS-assembly protein LptD" evidence="1">
    <location>
        <begin position="24"/>
        <end position="720"/>
    </location>
</feature>
<keyword evidence="4" id="KW-1185">Reference proteome</keyword>
<comment type="caution">
    <text evidence="1">Lacks conserved residue(s) required for the propagation of feature annotation.</text>
</comment>
<dbReference type="GO" id="GO:1990351">
    <property type="term" value="C:transporter complex"/>
    <property type="evidence" value="ECO:0007669"/>
    <property type="project" value="TreeGrafter"/>
</dbReference>
<dbReference type="InterPro" id="IPR007543">
    <property type="entry name" value="LptD_C"/>
</dbReference>
<dbReference type="PANTHER" id="PTHR30189">
    <property type="entry name" value="LPS-ASSEMBLY PROTEIN"/>
    <property type="match status" value="1"/>
</dbReference>
<dbReference type="RefSeq" id="WP_058271849.1">
    <property type="nucleotide sequence ID" value="NZ_CYPS01000008.1"/>
</dbReference>
<dbReference type="Proteomes" id="UP000050786">
    <property type="component" value="Unassembled WGS sequence"/>
</dbReference>
<dbReference type="HAMAP" id="MF_01411">
    <property type="entry name" value="LPS_assembly_LptD"/>
    <property type="match status" value="1"/>
</dbReference>
<dbReference type="EMBL" id="CYPS01000008">
    <property type="protein sequence ID" value="CUH41780.1"/>
    <property type="molecule type" value="Genomic_DNA"/>
</dbReference>
<proteinExistence type="inferred from homology"/>
<dbReference type="GO" id="GO:0015920">
    <property type="term" value="P:lipopolysaccharide transport"/>
    <property type="evidence" value="ECO:0007669"/>
    <property type="project" value="InterPro"/>
</dbReference>
<dbReference type="GO" id="GO:0043165">
    <property type="term" value="P:Gram-negative-bacterium-type cell outer membrane assembly"/>
    <property type="evidence" value="ECO:0007669"/>
    <property type="project" value="UniProtKB-UniRule"/>
</dbReference>
<comment type="similarity">
    <text evidence="1">Belongs to the LptD family.</text>
</comment>
<sequence length="720" mass="80510" precursor="true">MRLIASLFLSGAVALTMPVGAFAQSQPAAGAAQGATQEDQPALLVADRIFITPERNLVAEGNVEAFQGDTKVTATRITYDRETGNLSLEGPVRIDQGGETTLLADSAELDDGIMNGLLIGARMVFDQQVQIASVQAARAGGRYTQFSKVSATSCHVCANGKPPLWQIRARKVTHDQLERQLYFEGAQFRILDFPVFYFPYLRLPDPTLDRATGFLVPSIRTTSQLGTGVQVPYFFKLGDHRDLTLTPYISGKTRTLGYRYRQAFKRGRIELNGAFTRDDLQENEDRGYLFANGYFNLNNDFRLLFDLKTTSDNAYLADYGLPDFDRLRSEIALERIKRDTAFRTSFIHYKSLRDSENEEVIPSRIFDLYFQKRYFPSSVGGEVRLGFVAHNHTRTSDQDIVGRDVARATFDADWMRSWILASGLRADARFGTSVDIFDIRDDSQFPDQVTRAAPRAALTLRYPLTRREKSRATQVLEPIAQVGWTNVTDQDVPNDESTFQEFDQGNLLSLSRFPAPDRREDGATAVFGVNWARYAANGWRALATIGQVFRSTADPNFNLTSGLQGTASDVLLFGQLQTANGWSLAGRGLLNGDFSFAKAEVRAGWNKPIVGINGSYVWQEPDPAENVDDKISEIRLDGRYLVDQNWFTQAYARYDLSESEPIRYGLGVTYQNECVKVNMTVSRRFTSSSSIEPSTEFGFTVALTGYSVEGGGQQYKRRCS</sequence>